<evidence type="ECO:0000313" key="6">
    <source>
        <dbReference type="Proteomes" id="UP001498421"/>
    </source>
</evidence>
<reference evidence="5 6" key="1">
    <citation type="journal article" date="2025" name="Microbiol. Resour. Announc.">
        <title>Draft genome sequences for Neonectria magnoliae and Neonectria punicea, canker pathogens of Liriodendron tulipifera and Acer saccharum in West Virginia.</title>
        <authorList>
            <person name="Petronek H.M."/>
            <person name="Kasson M.T."/>
            <person name="Metheny A.M."/>
            <person name="Stauder C.M."/>
            <person name="Lovett B."/>
            <person name="Lynch S.C."/>
            <person name="Garnas J.R."/>
            <person name="Kasson L.R."/>
            <person name="Stajich J.E."/>
        </authorList>
    </citation>
    <scope>NUCLEOTIDE SEQUENCE [LARGE SCALE GENOMIC DNA]</scope>
    <source>
        <strain evidence="5 6">NRRL 64651</strain>
    </source>
</reference>
<dbReference type="EMBL" id="JAZAVK010000019">
    <property type="protein sequence ID" value="KAK7430490.1"/>
    <property type="molecule type" value="Genomic_DNA"/>
</dbReference>
<evidence type="ECO:0000256" key="3">
    <source>
        <dbReference type="SAM" id="MobiDB-lite"/>
    </source>
</evidence>
<feature type="region of interest" description="Disordered" evidence="3">
    <location>
        <begin position="469"/>
        <end position="494"/>
    </location>
</feature>
<feature type="compositionally biased region" description="Polar residues" evidence="3">
    <location>
        <begin position="469"/>
        <end position="491"/>
    </location>
</feature>
<dbReference type="Pfam" id="PF06441">
    <property type="entry name" value="EHN"/>
    <property type="match status" value="1"/>
</dbReference>
<sequence length="606" mass="66851">MASSPFAVVPPNATLDLRPFTAHVPEKDVELLKTLLRLAKLGPETYENTQNRVEFGTQRKWLGNAKDTWQHNYDWRQTENKINSFPNFIAPIEYENEVFSLHFVALFSQNPHAVPVLLLHGWPGSFLEFLDVLSIYKNKFTVADLPYHLIVPSLSGYGYSSGPPLDRSFQLKDQAQILDSLMLGLGFSGYIAQGGDVGSFLSRILGVTSNHCKAVHLNFCPMSPPESFDQTALSTAELEGLRRSEQFISRGSAYAALHMTRPATIGLALSTNPLALLSWIGEKYLEWSDEPPPLNHILDAATLYWFTESFPRSIFPYRNAGSPPNNLHGTAEYFLNIPLGYSYFPKELAPSTRNDAKDVILERIKRIEEITANIGVLKHGENATLLRNLTSSSFEAALVSAERDHHSTVSSTGTTQNNGQIYFSGLQLGTVDSRTGMPSLSSVGADWIFQATGLRPSFEYLGNGGSDVTVTTKDQSTSPRQELGTSSSQKTELPEQSMVKSLLQTFLESDLCLVYPVVDCVLFGDTLSIAYELGNEVTSTERVTAKACVFAFTCFVGVYFGDTELGRSIDVDSYAAESTKMVSEMLEDASLTMLQTMLMLVCGIHA</sequence>
<organism evidence="5 6">
    <name type="scientific">Neonectria magnoliae</name>
    <dbReference type="NCBI Taxonomy" id="2732573"/>
    <lineage>
        <taxon>Eukaryota</taxon>
        <taxon>Fungi</taxon>
        <taxon>Dikarya</taxon>
        <taxon>Ascomycota</taxon>
        <taxon>Pezizomycotina</taxon>
        <taxon>Sordariomycetes</taxon>
        <taxon>Hypocreomycetidae</taxon>
        <taxon>Hypocreales</taxon>
        <taxon>Nectriaceae</taxon>
        <taxon>Neonectria</taxon>
    </lineage>
</organism>
<accession>A0ABR1IBU5</accession>
<dbReference type="InterPro" id="IPR029058">
    <property type="entry name" value="AB_hydrolase_fold"/>
</dbReference>
<dbReference type="InterPro" id="IPR010497">
    <property type="entry name" value="Epoxide_hydro_N"/>
</dbReference>
<comment type="similarity">
    <text evidence="1">Belongs to the peptidase S33 family.</text>
</comment>
<keyword evidence="6" id="KW-1185">Reference proteome</keyword>
<feature type="domain" description="Epoxide hydrolase N-terminal" evidence="4">
    <location>
        <begin position="18"/>
        <end position="129"/>
    </location>
</feature>
<gene>
    <name evidence="5" type="ORF">QQZ08_003009</name>
</gene>
<dbReference type="PANTHER" id="PTHR21661:SF39">
    <property type="entry name" value="HYDROLASE, PUTATIVE (AFU_ORTHOLOGUE AFUA_3G08960)-RELATED"/>
    <property type="match status" value="1"/>
</dbReference>
<dbReference type="Gene3D" id="3.40.50.1820">
    <property type="entry name" value="alpha/beta hydrolase"/>
    <property type="match status" value="1"/>
</dbReference>
<comment type="caution">
    <text evidence="5">The sequence shown here is derived from an EMBL/GenBank/DDBJ whole genome shotgun (WGS) entry which is preliminary data.</text>
</comment>
<proteinExistence type="inferred from homology"/>
<evidence type="ECO:0000256" key="1">
    <source>
        <dbReference type="ARBA" id="ARBA00010088"/>
    </source>
</evidence>
<evidence type="ECO:0000256" key="2">
    <source>
        <dbReference type="ARBA" id="ARBA00022801"/>
    </source>
</evidence>
<evidence type="ECO:0000259" key="4">
    <source>
        <dbReference type="Pfam" id="PF06441"/>
    </source>
</evidence>
<dbReference type="Proteomes" id="UP001498421">
    <property type="component" value="Unassembled WGS sequence"/>
</dbReference>
<evidence type="ECO:0000313" key="5">
    <source>
        <dbReference type="EMBL" id="KAK7430490.1"/>
    </source>
</evidence>
<protein>
    <recommendedName>
        <fullName evidence="4">Epoxide hydrolase N-terminal domain-containing protein</fullName>
    </recommendedName>
</protein>
<keyword evidence="2" id="KW-0378">Hydrolase</keyword>
<name>A0ABR1IBU5_9HYPO</name>
<dbReference type="PANTHER" id="PTHR21661">
    <property type="entry name" value="EPOXIDE HYDROLASE 1-RELATED"/>
    <property type="match status" value="1"/>
</dbReference>
<dbReference type="SUPFAM" id="SSF53474">
    <property type="entry name" value="alpha/beta-Hydrolases"/>
    <property type="match status" value="1"/>
</dbReference>